<gene>
    <name evidence="2" type="ORF">HDA32_002135</name>
</gene>
<reference evidence="2 3" key="1">
    <citation type="submission" date="2020-07" db="EMBL/GenBank/DDBJ databases">
        <title>Sequencing the genomes of 1000 actinobacteria strains.</title>
        <authorList>
            <person name="Klenk H.-P."/>
        </authorList>
    </citation>
    <scope>NUCLEOTIDE SEQUENCE [LARGE SCALE GENOMIC DNA]</scope>
    <source>
        <strain evidence="2 3">CXB654</strain>
    </source>
</reference>
<evidence type="ECO:0000313" key="2">
    <source>
        <dbReference type="EMBL" id="NYE47015.1"/>
    </source>
</evidence>
<feature type="compositionally biased region" description="Low complexity" evidence="1">
    <location>
        <begin position="134"/>
        <end position="150"/>
    </location>
</feature>
<evidence type="ECO:0000313" key="3">
    <source>
        <dbReference type="Proteomes" id="UP000589036"/>
    </source>
</evidence>
<proteinExistence type="predicted"/>
<comment type="caution">
    <text evidence="2">The sequence shown here is derived from an EMBL/GenBank/DDBJ whole genome shotgun (WGS) entry which is preliminary data.</text>
</comment>
<name>A0A852TU84_9ACTN</name>
<organism evidence="2 3">
    <name type="scientific">Spinactinospora alkalitolerans</name>
    <dbReference type="NCBI Taxonomy" id="687207"/>
    <lineage>
        <taxon>Bacteria</taxon>
        <taxon>Bacillati</taxon>
        <taxon>Actinomycetota</taxon>
        <taxon>Actinomycetes</taxon>
        <taxon>Streptosporangiales</taxon>
        <taxon>Nocardiopsidaceae</taxon>
        <taxon>Spinactinospora</taxon>
    </lineage>
</organism>
<dbReference type="EMBL" id="JACCCC010000001">
    <property type="protein sequence ID" value="NYE47015.1"/>
    <property type="molecule type" value="Genomic_DNA"/>
</dbReference>
<evidence type="ECO:0000256" key="1">
    <source>
        <dbReference type="SAM" id="MobiDB-lite"/>
    </source>
</evidence>
<dbReference type="RefSeq" id="WP_179643027.1">
    <property type="nucleotide sequence ID" value="NZ_BAAAYY010000001.1"/>
</dbReference>
<sequence length="150" mass="15535">MRSGPRDGSPPEDAPLPGALQACFVVESERFAWWGVADPPGPVGLHPRVHAVGDLLQRRGVGADLVVRLAPPDRLSFGSGSEAPSPGRSTAISRTPRSARMSAPNPRPRPMAAPEKNSTGAPSGGPHCAQPSLRPSGSSTAPRRSASRTP</sequence>
<protein>
    <submittedName>
        <fullName evidence="2">Uncharacterized protein</fullName>
    </submittedName>
</protein>
<accession>A0A852TU84</accession>
<feature type="region of interest" description="Disordered" evidence="1">
    <location>
        <begin position="71"/>
        <end position="150"/>
    </location>
</feature>
<dbReference type="AlphaFoldDB" id="A0A852TU84"/>
<dbReference type="Proteomes" id="UP000589036">
    <property type="component" value="Unassembled WGS sequence"/>
</dbReference>
<keyword evidence="3" id="KW-1185">Reference proteome</keyword>